<dbReference type="SMART" id="SM00184">
    <property type="entry name" value="RING"/>
    <property type="match status" value="1"/>
</dbReference>
<evidence type="ECO:0000259" key="6">
    <source>
        <dbReference type="PROSITE" id="PS50089"/>
    </source>
</evidence>
<proteinExistence type="predicted"/>
<keyword evidence="3" id="KW-0862">Zinc</keyword>
<sequence length="458" mass="51014">MIEEVEGTQPRDNQTSAPAPRRLEDLGTSENPIVLGVSPVEQRNSNEHTHTRGRANGTLRLTSRRKCPLGAYVEIIDELRPSHQLQSNNNRGSTTTNAASIPPINLRGEPVESTSIDAQVPLLSSENESTTGSTTTSNSNVGAGNTLCVPASFEILMRCSICMEIFHNPANVIPCNHKFCYSCLLSWKRTNQAAVCPQCRGPIHSMQKDPQFNEVVESFLTANPSKRRSATELEALDAVETECLAYQGGGMRGRRRGSTPQPRSRVSRDRTIRSPLVVRHDKEGIMELWNGSAYRKVNTLEGMMSNVVCVFSQICYELFSTCPLSVSGSLQSLEFYSLQLVEKETTKQYQKRRRERNHSILKSKRSKKTIREILRRLRNRVRNRDVVRSSQSDMKLGVNVRAAPPEAARRSWRFAIEMGPSRTAAMSGAIKGPLLDPTLYHTAPSAAPNTTAPIFMQF</sequence>
<dbReference type="PANTHER" id="PTHR16079">
    <property type="entry name" value="UBIQUITIN LIGASE PROTEIN CHFR"/>
    <property type="match status" value="1"/>
</dbReference>
<keyword evidence="1" id="KW-0479">Metal-binding</keyword>
<feature type="domain" description="RING-type" evidence="6">
    <location>
        <begin position="159"/>
        <end position="200"/>
    </location>
</feature>
<dbReference type="InterPro" id="IPR001841">
    <property type="entry name" value="Znf_RING"/>
</dbReference>
<dbReference type="InterPro" id="IPR017907">
    <property type="entry name" value="Znf_RING_CS"/>
</dbReference>
<dbReference type="Gene3D" id="3.30.40.10">
    <property type="entry name" value="Zinc/RING finger domain, C3HC4 (zinc finger)"/>
    <property type="match status" value="1"/>
</dbReference>
<evidence type="ECO:0000313" key="7">
    <source>
        <dbReference type="EMBL" id="KAK6745537.1"/>
    </source>
</evidence>
<dbReference type="Proteomes" id="UP001303046">
    <property type="component" value="Unassembled WGS sequence"/>
</dbReference>
<keyword evidence="2 4" id="KW-0863">Zinc-finger</keyword>
<dbReference type="PROSITE" id="PS50089">
    <property type="entry name" value="ZF_RING_2"/>
    <property type="match status" value="1"/>
</dbReference>
<name>A0ABR1D4S7_NECAM</name>
<organism evidence="7 8">
    <name type="scientific">Necator americanus</name>
    <name type="common">Human hookworm</name>
    <dbReference type="NCBI Taxonomy" id="51031"/>
    <lineage>
        <taxon>Eukaryota</taxon>
        <taxon>Metazoa</taxon>
        <taxon>Ecdysozoa</taxon>
        <taxon>Nematoda</taxon>
        <taxon>Chromadorea</taxon>
        <taxon>Rhabditida</taxon>
        <taxon>Rhabditina</taxon>
        <taxon>Rhabditomorpha</taxon>
        <taxon>Strongyloidea</taxon>
        <taxon>Ancylostomatidae</taxon>
        <taxon>Bunostominae</taxon>
        <taxon>Necator</taxon>
    </lineage>
</organism>
<evidence type="ECO:0000256" key="2">
    <source>
        <dbReference type="ARBA" id="ARBA00022771"/>
    </source>
</evidence>
<gene>
    <name evidence="7" type="primary">Necator_chrIII.g12716</name>
    <name evidence="7" type="ORF">RB195_011949</name>
</gene>
<evidence type="ECO:0000256" key="3">
    <source>
        <dbReference type="ARBA" id="ARBA00022833"/>
    </source>
</evidence>
<dbReference type="PROSITE" id="PS00518">
    <property type="entry name" value="ZF_RING_1"/>
    <property type="match status" value="1"/>
</dbReference>
<dbReference type="InterPro" id="IPR013083">
    <property type="entry name" value="Znf_RING/FYVE/PHD"/>
</dbReference>
<keyword evidence="8" id="KW-1185">Reference proteome</keyword>
<feature type="region of interest" description="Disordered" evidence="5">
    <location>
        <begin position="1"/>
        <end position="32"/>
    </location>
</feature>
<reference evidence="7 8" key="1">
    <citation type="submission" date="2023-08" db="EMBL/GenBank/DDBJ databases">
        <title>A Necator americanus chromosomal reference genome.</title>
        <authorList>
            <person name="Ilik V."/>
            <person name="Petrzelkova K.J."/>
            <person name="Pardy F."/>
            <person name="Fuh T."/>
            <person name="Niatou-Singa F.S."/>
            <person name="Gouil Q."/>
            <person name="Baker L."/>
            <person name="Ritchie M.E."/>
            <person name="Jex A.R."/>
            <person name="Gazzola D."/>
            <person name="Li H."/>
            <person name="Toshio Fujiwara R."/>
            <person name="Zhan B."/>
            <person name="Aroian R.V."/>
            <person name="Pafco B."/>
            <person name="Schwarz E.M."/>
        </authorList>
    </citation>
    <scope>NUCLEOTIDE SEQUENCE [LARGE SCALE GENOMIC DNA]</scope>
    <source>
        <strain evidence="7 8">Aroian</strain>
        <tissue evidence="7">Whole animal</tissue>
    </source>
</reference>
<protein>
    <recommendedName>
        <fullName evidence="6">RING-type domain-containing protein</fullName>
    </recommendedName>
</protein>
<feature type="region of interest" description="Disordered" evidence="5">
    <location>
        <begin position="83"/>
        <end position="104"/>
    </location>
</feature>
<evidence type="ECO:0000256" key="1">
    <source>
        <dbReference type="ARBA" id="ARBA00022723"/>
    </source>
</evidence>
<evidence type="ECO:0000256" key="5">
    <source>
        <dbReference type="SAM" id="MobiDB-lite"/>
    </source>
</evidence>
<dbReference type="SUPFAM" id="SSF57850">
    <property type="entry name" value="RING/U-box"/>
    <property type="match status" value="1"/>
</dbReference>
<feature type="region of interest" description="Disordered" evidence="5">
    <location>
        <begin position="249"/>
        <end position="272"/>
    </location>
</feature>
<evidence type="ECO:0000256" key="4">
    <source>
        <dbReference type="PROSITE-ProRule" id="PRU00175"/>
    </source>
</evidence>
<dbReference type="EMBL" id="JAVFWL010000003">
    <property type="protein sequence ID" value="KAK6745537.1"/>
    <property type="molecule type" value="Genomic_DNA"/>
</dbReference>
<evidence type="ECO:0000313" key="8">
    <source>
        <dbReference type="Proteomes" id="UP001303046"/>
    </source>
</evidence>
<dbReference type="Pfam" id="PF13639">
    <property type="entry name" value="zf-RING_2"/>
    <property type="match status" value="1"/>
</dbReference>
<dbReference type="InterPro" id="IPR052256">
    <property type="entry name" value="E3_ubiquitin-ligase_CHFR"/>
</dbReference>
<feature type="compositionally biased region" description="Polar residues" evidence="5">
    <location>
        <begin position="83"/>
        <end position="99"/>
    </location>
</feature>
<accession>A0ABR1D4S7</accession>
<dbReference type="PANTHER" id="PTHR16079:SF4">
    <property type="entry name" value="E3 UBIQUITIN-PROTEIN LIGASE CHFR"/>
    <property type="match status" value="1"/>
</dbReference>
<comment type="caution">
    <text evidence="7">The sequence shown here is derived from an EMBL/GenBank/DDBJ whole genome shotgun (WGS) entry which is preliminary data.</text>
</comment>